<dbReference type="PANTHER" id="PTHR21666:SF270">
    <property type="entry name" value="MUREIN HYDROLASE ACTIVATOR ENVC"/>
    <property type="match status" value="1"/>
</dbReference>
<dbReference type="PROSITE" id="PS51782">
    <property type="entry name" value="LYSM"/>
    <property type="match status" value="1"/>
</dbReference>
<name>A0A512C9A3_9BACT</name>
<protein>
    <recommendedName>
        <fullName evidence="1">LysM domain-containing protein</fullName>
    </recommendedName>
</protein>
<dbReference type="Proteomes" id="UP000321301">
    <property type="component" value="Unassembled WGS sequence"/>
</dbReference>
<gene>
    <name evidence="2" type="ORF">CQA01_13200</name>
</gene>
<dbReference type="AlphaFoldDB" id="A0A512C9A3"/>
<dbReference type="GO" id="GO:0004222">
    <property type="term" value="F:metalloendopeptidase activity"/>
    <property type="evidence" value="ECO:0007669"/>
    <property type="project" value="TreeGrafter"/>
</dbReference>
<evidence type="ECO:0000313" key="2">
    <source>
        <dbReference type="EMBL" id="GEO20786.1"/>
    </source>
</evidence>
<dbReference type="CDD" id="cd12797">
    <property type="entry name" value="M23_peptidase"/>
    <property type="match status" value="1"/>
</dbReference>
<dbReference type="Gene3D" id="3.10.350.10">
    <property type="entry name" value="LysM domain"/>
    <property type="match status" value="1"/>
</dbReference>
<dbReference type="InterPro" id="IPR050570">
    <property type="entry name" value="Cell_wall_metabolism_enzyme"/>
</dbReference>
<dbReference type="RefSeq" id="WP_040414608.1">
    <property type="nucleotide sequence ID" value="NZ_BJYV01000004.1"/>
</dbReference>
<dbReference type="Gene3D" id="2.70.70.10">
    <property type="entry name" value="Glucose Permease (Domain IIA)"/>
    <property type="match status" value="1"/>
</dbReference>
<dbReference type="Pfam" id="PF01551">
    <property type="entry name" value="Peptidase_M23"/>
    <property type="match status" value="1"/>
</dbReference>
<dbReference type="PANTHER" id="PTHR21666">
    <property type="entry name" value="PEPTIDASE-RELATED"/>
    <property type="match status" value="1"/>
</dbReference>
<dbReference type="SMART" id="SM00257">
    <property type="entry name" value="LysM"/>
    <property type="match status" value="1"/>
</dbReference>
<reference evidence="2 3" key="1">
    <citation type="submission" date="2019-07" db="EMBL/GenBank/DDBJ databases">
        <title>Whole genome shotgun sequence of Cyclobacterium qasimii NBRC 106168.</title>
        <authorList>
            <person name="Hosoyama A."/>
            <person name="Uohara A."/>
            <person name="Ohji S."/>
            <person name="Ichikawa N."/>
        </authorList>
    </citation>
    <scope>NUCLEOTIDE SEQUENCE [LARGE SCALE GENOMIC DNA]</scope>
    <source>
        <strain evidence="2 3">NBRC 106168</strain>
    </source>
</reference>
<dbReference type="SUPFAM" id="SSF51261">
    <property type="entry name" value="Duplicated hybrid motif"/>
    <property type="match status" value="1"/>
</dbReference>
<dbReference type="SUPFAM" id="SSF54106">
    <property type="entry name" value="LysM domain"/>
    <property type="match status" value="1"/>
</dbReference>
<dbReference type="Pfam" id="PF01476">
    <property type="entry name" value="LysM"/>
    <property type="match status" value="1"/>
</dbReference>
<evidence type="ECO:0000313" key="3">
    <source>
        <dbReference type="Proteomes" id="UP000321301"/>
    </source>
</evidence>
<dbReference type="InterPro" id="IPR018392">
    <property type="entry name" value="LysM"/>
</dbReference>
<proteinExistence type="predicted"/>
<dbReference type="EMBL" id="BJYV01000004">
    <property type="protein sequence ID" value="GEO20786.1"/>
    <property type="molecule type" value="Genomic_DNA"/>
</dbReference>
<evidence type="ECO:0000259" key="1">
    <source>
        <dbReference type="PROSITE" id="PS51782"/>
    </source>
</evidence>
<dbReference type="InterPro" id="IPR036779">
    <property type="entry name" value="LysM_dom_sf"/>
</dbReference>
<comment type="caution">
    <text evidence="2">The sequence shown here is derived from an EMBL/GenBank/DDBJ whole genome shotgun (WGS) entry which is preliminary data.</text>
</comment>
<organism evidence="2 3">
    <name type="scientific">Cyclobacterium qasimii</name>
    <dbReference type="NCBI Taxonomy" id="1350429"/>
    <lineage>
        <taxon>Bacteria</taxon>
        <taxon>Pseudomonadati</taxon>
        <taxon>Bacteroidota</taxon>
        <taxon>Cytophagia</taxon>
        <taxon>Cytophagales</taxon>
        <taxon>Cyclobacteriaceae</taxon>
        <taxon>Cyclobacterium</taxon>
    </lineage>
</organism>
<dbReference type="InterPro" id="IPR011055">
    <property type="entry name" value="Dup_hybrid_motif"/>
</dbReference>
<feature type="domain" description="LysM" evidence="1">
    <location>
        <begin position="298"/>
        <end position="342"/>
    </location>
</feature>
<dbReference type="CDD" id="cd00118">
    <property type="entry name" value="LysM"/>
    <property type="match status" value="1"/>
</dbReference>
<dbReference type="InterPro" id="IPR016047">
    <property type="entry name" value="M23ase_b-sheet_dom"/>
</dbReference>
<accession>A0A512C9A3</accession>
<keyword evidence="3" id="KW-1185">Reference proteome</keyword>
<sequence length="343" mass="39396">MILKERWFLVFLIWAALNFDITAQQRKIDKQNIGPVEQSISVPLGTDLFDADQYRSELEKATDALIFKGEIDLKKRLSLVSESNDSFIWAPTNVMVEVEEKVLIDSIWITAYEYYGLWDSHKINGYDFDPRELKDTIPLNLYNSLYGSGWSAPLDQTKINSDFGRRHYRWHHGTDLKLNTGDPVRSAFDGIVRITSYERYGYGHYVVVRHRNGLETLYGHLSKKEVKVGQEVRAGEVLGLGGSTGRSTGPHLHFEVRYKGLSINPIEIFDFDIGRIKAPVYNITAQSFDHEIKMREAVYHRIRSGDNLSLIAQRYGVRVSQITRLNGISTRTILRIGNRLQIQ</sequence>